<name>A0A2U8GM31_9RHOO</name>
<accession>A0A2U8GM31</accession>
<proteinExistence type="predicted"/>
<dbReference type="RefSeq" id="WP_108948358.1">
    <property type="nucleotide sequence ID" value="NZ_CP022187.1"/>
</dbReference>
<dbReference type="AlphaFoldDB" id="A0A2U8GM31"/>
<keyword evidence="2" id="KW-1185">Reference proteome</keyword>
<gene>
    <name evidence="1" type="ORF">CEW83_05020</name>
</gene>
<dbReference type="EMBL" id="CP022187">
    <property type="protein sequence ID" value="AWI74652.1"/>
    <property type="molecule type" value="Genomic_DNA"/>
</dbReference>
<evidence type="ECO:0000313" key="1">
    <source>
        <dbReference type="EMBL" id="AWI74652.1"/>
    </source>
</evidence>
<protein>
    <submittedName>
        <fullName evidence="1">Uncharacterized protein</fullName>
    </submittedName>
</protein>
<dbReference type="KEGG" id="acom:CEW83_05020"/>
<dbReference type="Proteomes" id="UP000244930">
    <property type="component" value="Chromosome"/>
</dbReference>
<organism evidence="1 2">
    <name type="scientific">Parazoarcus communis</name>
    <dbReference type="NCBI Taxonomy" id="41977"/>
    <lineage>
        <taxon>Bacteria</taxon>
        <taxon>Pseudomonadati</taxon>
        <taxon>Pseudomonadota</taxon>
        <taxon>Betaproteobacteria</taxon>
        <taxon>Rhodocyclales</taxon>
        <taxon>Zoogloeaceae</taxon>
        <taxon>Parazoarcus</taxon>
    </lineage>
</organism>
<evidence type="ECO:0000313" key="2">
    <source>
        <dbReference type="Proteomes" id="UP000244930"/>
    </source>
</evidence>
<sequence length="69" mass="7588">MMFKTITATYGNKTALTNVVDDLVNDGLPREKVFADEDKLEVKVIVPTATESGITELLNRHDPLKIASV</sequence>
<reference evidence="1 2" key="1">
    <citation type="submission" date="2017-06" db="EMBL/GenBank/DDBJ databases">
        <title>Azoarcus.</title>
        <authorList>
            <person name="Woo J.-H."/>
            <person name="Kim H.-S."/>
        </authorList>
    </citation>
    <scope>NUCLEOTIDE SEQUENCE [LARGE SCALE GENOMIC DNA]</scope>
    <source>
        <strain evidence="1 2">TSPY31</strain>
    </source>
</reference>